<keyword evidence="2" id="KW-1185">Reference proteome</keyword>
<comment type="caution">
    <text evidence="1">The sequence shown here is derived from an EMBL/GenBank/DDBJ whole genome shotgun (WGS) entry which is preliminary data.</text>
</comment>
<accession>A0A150GXA2</accession>
<sequence length="77" mass="8255">MADEDEVLARKLQAELDAEHAVAVQGRNVIETSDKELAKRLQAEADLEAQFEAASEAVVAKEAAAKVSQSKAPHAKK</sequence>
<dbReference type="AlphaFoldDB" id="A0A150GXA2"/>
<gene>
    <name evidence="1" type="ORF">GPECTOR_5g88</name>
</gene>
<dbReference type="OrthoDB" id="538153at2759"/>
<reference evidence="2" key="1">
    <citation type="journal article" date="2016" name="Nat. Commun.">
        <title>The Gonium pectorale genome demonstrates co-option of cell cycle regulation during the evolution of multicellularity.</title>
        <authorList>
            <person name="Hanschen E.R."/>
            <person name="Marriage T.N."/>
            <person name="Ferris P.J."/>
            <person name="Hamaji T."/>
            <person name="Toyoda A."/>
            <person name="Fujiyama A."/>
            <person name="Neme R."/>
            <person name="Noguchi H."/>
            <person name="Minakuchi Y."/>
            <person name="Suzuki M."/>
            <person name="Kawai-Toyooka H."/>
            <person name="Smith D.R."/>
            <person name="Sparks H."/>
            <person name="Anderson J."/>
            <person name="Bakaric R."/>
            <person name="Luria V."/>
            <person name="Karger A."/>
            <person name="Kirschner M.W."/>
            <person name="Durand P.M."/>
            <person name="Michod R.E."/>
            <person name="Nozaki H."/>
            <person name="Olson B.J."/>
        </authorList>
    </citation>
    <scope>NUCLEOTIDE SEQUENCE [LARGE SCALE GENOMIC DNA]</scope>
    <source>
        <strain evidence="2">NIES-2863</strain>
    </source>
</reference>
<name>A0A150GXA2_GONPE</name>
<evidence type="ECO:0000313" key="2">
    <source>
        <dbReference type="Proteomes" id="UP000075714"/>
    </source>
</evidence>
<protein>
    <submittedName>
        <fullName evidence="1">Uncharacterized protein</fullName>
    </submittedName>
</protein>
<proteinExistence type="predicted"/>
<dbReference type="EMBL" id="LSYV01000006">
    <property type="protein sequence ID" value="KXZ54435.1"/>
    <property type="molecule type" value="Genomic_DNA"/>
</dbReference>
<evidence type="ECO:0000313" key="1">
    <source>
        <dbReference type="EMBL" id="KXZ54435.1"/>
    </source>
</evidence>
<organism evidence="1 2">
    <name type="scientific">Gonium pectorale</name>
    <name type="common">Green alga</name>
    <dbReference type="NCBI Taxonomy" id="33097"/>
    <lineage>
        <taxon>Eukaryota</taxon>
        <taxon>Viridiplantae</taxon>
        <taxon>Chlorophyta</taxon>
        <taxon>core chlorophytes</taxon>
        <taxon>Chlorophyceae</taxon>
        <taxon>CS clade</taxon>
        <taxon>Chlamydomonadales</taxon>
        <taxon>Volvocaceae</taxon>
        <taxon>Gonium</taxon>
    </lineage>
</organism>
<dbReference type="Proteomes" id="UP000075714">
    <property type="component" value="Unassembled WGS sequence"/>
</dbReference>